<gene>
    <name evidence="2" type="ORF">GGQ57_002518</name>
</gene>
<evidence type="ECO:0000313" key="2">
    <source>
        <dbReference type="EMBL" id="MBB4622618.1"/>
    </source>
</evidence>
<comment type="caution">
    <text evidence="2">The sequence shown here is derived from an EMBL/GenBank/DDBJ whole genome shotgun (WGS) entry which is preliminary data.</text>
</comment>
<name>A0ABR6KP45_9BACT</name>
<organism evidence="2 3">
    <name type="scientific">Parabacteroides faecis</name>
    <dbReference type="NCBI Taxonomy" id="1217282"/>
    <lineage>
        <taxon>Bacteria</taxon>
        <taxon>Pseudomonadati</taxon>
        <taxon>Bacteroidota</taxon>
        <taxon>Bacteroidia</taxon>
        <taxon>Bacteroidales</taxon>
        <taxon>Tannerellaceae</taxon>
        <taxon>Parabacteroides</taxon>
    </lineage>
</organism>
<keyword evidence="3" id="KW-1185">Reference proteome</keyword>
<dbReference type="Proteomes" id="UP000533637">
    <property type="component" value="Unassembled WGS sequence"/>
</dbReference>
<evidence type="ECO:0000256" key="1">
    <source>
        <dbReference type="SAM" id="Phobius"/>
    </source>
</evidence>
<proteinExistence type="predicted"/>
<accession>A0ABR6KP45</accession>
<keyword evidence="1" id="KW-0472">Membrane</keyword>
<protein>
    <submittedName>
        <fullName evidence="2">Uncharacterized protein</fullName>
    </submittedName>
</protein>
<keyword evidence="1" id="KW-1133">Transmembrane helix</keyword>
<reference evidence="2 3" key="1">
    <citation type="submission" date="2020-08" db="EMBL/GenBank/DDBJ databases">
        <title>Genomic Encyclopedia of Type Strains, Phase IV (KMG-IV): sequencing the most valuable type-strain genomes for metagenomic binning, comparative biology and taxonomic classification.</title>
        <authorList>
            <person name="Goeker M."/>
        </authorList>
    </citation>
    <scope>NUCLEOTIDE SEQUENCE [LARGE SCALE GENOMIC DNA]</scope>
    <source>
        <strain evidence="2 3">DSM 102983</strain>
    </source>
</reference>
<feature type="transmembrane region" description="Helical" evidence="1">
    <location>
        <begin position="23"/>
        <end position="42"/>
    </location>
</feature>
<sequence>MNVCCTLSGHSEIVQISESDNILNAYALLVHCTAGYAFLLLYEAKINRRFQYLHILSIHK</sequence>
<dbReference type="EMBL" id="JACHOC010000004">
    <property type="protein sequence ID" value="MBB4622618.1"/>
    <property type="molecule type" value="Genomic_DNA"/>
</dbReference>
<keyword evidence="1" id="KW-0812">Transmembrane</keyword>
<evidence type="ECO:0000313" key="3">
    <source>
        <dbReference type="Proteomes" id="UP000533637"/>
    </source>
</evidence>